<name>A6G1W5_9BACT</name>
<dbReference type="eggNOG" id="COG3409">
    <property type="taxonomic scope" value="Bacteria"/>
</dbReference>
<dbReference type="InterPro" id="IPR046839">
    <property type="entry name" value="ABC_toxin_N"/>
</dbReference>
<dbReference type="Pfam" id="PF03538">
    <property type="entry name" value="VRP1"/>
    <property type="match status" value="1"/>
</dbReference>
<dbReference type="Pfam" id="PF18276">
    <property type="entry name" value="TcA_TcB_BD"/>
    <property type="match status" value="1"/>
</dbReference>
<gene>
    <name evidence="7" type="ORF">PPSIR1_35932</name>
</gene>
<dbReference type="PANTHER" id="PTHR22917">
    <property type="entry name" value="HEMOPEXIN DOMAIN-CONTAINING PROTEIN"/>
    <property type="match status" value="1"/>
</dbReference>
<evidence type="ECO:0008006" key="9">
    <source>
        <dbReference type="Google" id="ProtNLM"/>
    </source>
</evidence>
<keyword evidence="8" id="KW-1185">Reference proteome</keyword>
<dbReference type="eggNOG" id="COG2351">
    <property type="taxonomic scope" value="Bacteria"/>
</dbReference>
<dbReference type="InterPro" id="IPR018003">
    <property type="entry name" value="Insecticidal_toxin/plasmid_vir"/>
</dbReference>
<feature type="coiled-coil region" evidence="3">
    <location>
        <begin position="1002"/>
        <end position="1029"/>
    </location>
</feature>
<dbReference type="InterPro" id="IPR051298">
    <property type="entry name" value="Heme_transport/Cell_adhesion"/>
</dbReference>
<evidence type="ECO:0000259" key="5">
    <source>
        <dbReference type="Pfam" id="PF18413"/>
    </source>
</evidence>
<dbReference type="InterPro" id="IPR041079">
    <property type="entry name" value="Neuraminidase-like"/>
</dbReference>
<keyword evidence="2" id="KW-0843">Virulence</keyword>
<dbReference type="InterPro" id="IPR036375">
    <property type="entry name" value="Hemopexin-like_dom_sf"/>
</dbReference>
<organism evidence="7 8">
    <name type="scientific">Plesiocystis pacifica SIR-1</name>
    <dbReference type="NCBI Taxonomy" id="391625"/>
    <lineage>
        <taxon>Bacteria</taxon>
        <taxon>Pseudomonadati</taxon>
        <taxon>Myxococcota</taxon>
        <taxon>Polyangia</taxon>
        <taxon>Nannocystales</taxon>
        <taxon>Nannocystaceae</taxon>
        <taxon>Plesiocystis</taxon>
    </lineage>
</organism>
<dbReference type="STRING" id="391625.PPSIR1_35932"/>
<evidence type="ECO:0000313" key="7">
    <source>
        <dbReference type="EMBL" id="EDM80155.1"/>
    </source>
</evidence>
<evidence type="ECO:0000313" key="8">
    <source>
        <dbReference type="Proteomes" id="UP000005801"/>
    </source>
</evidence>
<dbReference type="Pfam" id="PF20220">
    <property type="entry name" value="ABC_toxin_N"/>
    <property type="match status" value="1"/>
</dbReference>
<dbReference type="EMBL" id="ABCS01000013">
    <property type="protein sequence ID" value="EDM80155.1"/>
    <property type="molecule type" value="Genomic_DNA"/>
</dbReference>
<evidence type="ECO:0000256" key="1">
    <source>
        <dbReference type="ARBA" id="ARBA00022729"/>
    </source>
</evidence>
<feature type="domain" description="Tc toxin complex TcA C-terminal TcB-binding" evidence="4">
    <location>
        <begin position="4254"/>
        <end position="4544"/>
    </location>
</feature>
<dbReference type="Gene3D" id="2.110.10.10">
    <property type="entry name" value="Hemopexin-like domain"/>
    <property type="match status" value="12"/>
</dbReference>
<protein>
    <recommendedName>
        <fullName evidence="9">Hemopexin</fullName>
    </recommendedName>
</protein>
<proteinExistence type="predicted"/>
<evidence type="ECO:0000259" key="6">
    <source>
        <dbReference type="Pfam" id="PF20220"/>
    </source>
</evidence>
<feature type="domain" description="ABC toxin N-terminal" evidence="6">
    <location>
        <begin position="2600"/>
        <end position="2724"/>
    </location>
</feature>
<keyword evidence="1" id="KW-0732">Signal</keyword>
<dbReference type="Pfam" id="PF18413">
    <property type="entry name" value="Neuraminidase"/>
    <property type="match status" value="1"/>
</dbReference>
<dbReference type="PANTHER" id="PTHR22917:SF6">
    <property type="entry name" value="EG:8D8.2 PROTEIN-RELATED"/>
    <property type="match status" value="1"/>
</dbReference>
<reference evidence="7 8" key="1">
    <citation type="submission" date="2007-06" db="EMBL/GenBank/DDBJ databases">
        <authorList>
            <person name="Shimkets L."/>
            <person name="Ferriera S."/>
            <person name="Johnson J."/>
            <person name="Kravitz S."/>
            <person name="Beeson K."/>
            <person name="Sutton G."/>
            <person name="Rogers Y.-H."/>
            <person name="Friedman R."/>
            <person name="Frazier M."/>
            <person name="Venter J.C."/>
        </authorList>
    </citation>
    <scope>NUCLEOTIDE SEQUENCE [LARGE SCALE GENOMIC DNA]</scope>
    <source>
        <strain evidence="7 8">SIR-1</strain>
    </source>
</reference>
<dbReference type="SUPFAM" id="SSF50923">
    <property type="entry name" value="Hemopexin-like domain"/>
    <property type="match status" value="9"/>
</dbReference>
<feature type="domain" description="Neuraminidase-like" evidence="5">
    <location>
        <begin position="2754"/>
        <end position="2893"/>
    </location>
</feature>
<dbReference type="InterPro" id="IPR040840">
    <property type="entry name" value="TcA_TcB_BD"/>
</dbReference>
<dbReference type="SMART" id="SM00120">
    <property type="entry name" value="HX"/>
    <property type="match status" value="21"/>
</dbReference>
<evidence type="ECO:0000256" key="3">
    <source>
        <dbReference type="SAM" id="Coils"/>
    </source>
</evidence>
<sequence>MAINKDIPSYRELFGALDLETSDAGRTVFSPAAYLADLLQLMEDSFTDEDFFARRPDVRALDLNGDNTFTVAPHLSIVNELLERHVLSLAAAAGLEREDAYAVLREAEAPIAMPFDRGHERLKKLLGLSKLKPADFQRLFERGAIDQDLTARERLGLSEGAYAMVTAPVSDAAGLRARYGLGEGEGFDALRVVERFLTATELSGAQLRELLYGELSQSARDSGGHVERGQASALFPNAGAGAARLDADERTIVAADGESAPSLSWFDRANRLIRLARWTGISLVSLERALRTCAGNRIDAAGLRRLAVIVELRDALDIDIDLACALLAPVDTLGIGDGLELSSLRDPFNRVFNGRHAQLAERYVASPGGYVAEPLADFEVLSASGDLLSLDNKAYRLHLRRALSLSEAAVTTIVERFRAHAQARDASTSLATSPDAQGLSLLFRVATLANALDLDVSELLDILDILELDPSARSSDVYALLIPGDASAPTSTAGFDAHGALEAGADDAAIETRAWLVQAIVAIARWLRAAQLSTATLRVLTLGPTRDEAAEEQLRVLLDGLQHSFSEQAASAQTLARVLDPRTARLVFDGVSEPERGLTWPGRPELLTVEAQGVRAATKAALDALDERSPEDFLGLGVGARVAAQVHAHLVHRGLLTPTGALAESTLSEAAEDFRLSTDFDEQRGPLFELIAALFQEAYAAQGVPKAEVELSLYPSDLGALALSSEAVVELHANLQFNGLVDADELVRDAAALVDAGSLSEAAVNSPLERHAAQVHAYLRAAVEDFQAAPLSVDEAMWPALPLSAEEKTQLVENLRFNGHIDAHGVVVDKLALAAMAIEDFDLAVQFYPHRRAILGALQAAIEGLRRQFLVFTADSLEPLGDAIAAEEAYAQVEAGEAGEDAPSTFLLADELVRARARVVSIEEAAARYRLSPASLAELTFSAEESAELLEVLAEDELLLADGELSLDTLDDYLAVDNALSFRVEAFEDYERDIFFAIHEVAKATAEVLDSVEAELARLADRQRQLVLDALAELLELDVAVAELLLVRSQSNDAHPSATFLARVLDEVDALGVLRAVPSAPAFQLGLTRLGQLAALVRQLGFDHDLSQIALDEQHLVEKFPERLALPAGVEVIDALLEDGDEILLFSGARFWRYDAATGALGDEEGEALSELTSALAGVESVDAAFVDSAGSRWILADALYLERAVDSERWVSVERRFGESANTFEGLTRVAASLVTRDGRTYLLTREEFLRYTGAYAFVDEGCPLPLAQWLPELGDVSYGGSRVGSEDSEGSEDLAERVDAALETPDGVTYLFAGEHYFSSEEPELERAIAGRFGVVDNDFEGLGRLDAALRHEGQLCLFLGDQVLAYRDNLENQGVLATEGYPTTLPELLPGLPAAFHDGVDAAARMWDGQIMLFRGREFVSMAADRPVIEPRPIYERWGRVGNELQTSGEVEAAFAGLDGKVYLFSGDQYCRYSSADYRLVDEGYPRRIAPDWGGLESVDAAFVLDGKTYLFGRQGERSIYLRFSTRDYSVADEGFPKPTDDNWWNLPAALIEAGFDRPDAVFVGTDGSVYLFGAGVYVRFDHNHRWWSEPTPISERWNSLPFERVSAGFTGKDGRSYLFSTAAPDPQFVRYSDPDYNIVDEGYPRTVKSVWGRVRNTIQRTSRVDAALVLRSMVTQTDAEGEAVEVEVEHTYLFSGDQFYRYTGSTEGDVDEGYPKQIKSALHLEPRFVNLPARACGSVDAAFADARNVYLVERGQIHVASVEHHGAYALDAEALGLRAAVVEEGSVYVETLAGWRQLSDPESADRRLFLSAPRSLRRVPAAFQTEVDAILHGRDGNTYVFKGPECHDLDMRRAVLGAEAWGRAENPLFDEGRVDAAFTGRDGKVYLFSGAHFVRYEAEALSGAAPGFIDGLPESISERWGLSNVRHAYVDGERTVLCEAPGDDGSFRYVVFEGEDYEGEPAEGPSQASFDYWGIPAQIVAQGFDRVDAVLVDEQADRVLVRGREFVHYEAESGRWSQPRAIELLWRGLPERHPDLEGVRAAFRAPNGWTWVFGEGACVAYDASAKALVSGVELIEGRWGIVDNRIATRARVDAAVVLGEHTFLFSGEQYVRYSSADYRRVDAGYPKRIAGELRKEAAFAAFPESLEAELERLGGELSGVSAVVGTGPTVHLMLGSRLHSASLELARSRALGALGRLRNTFDAAEADAEAEAGVSVDAAFVDGAGLSYLVRGDQYVRYTELSREHVDSGYPRPLEQLGQDLFGVPGLSGGHLPDPFRYDIDAAFLGSDGRLHLFKGERHLSAGLDGQGKLAFEQGSVTARWGRVHNPFGAGDGVGGEDTPGAANVALDAAFVAGDGALYVFKGSHFARYSESTAELVDPGYPRSIRDDWGDLPPDFEAGLTGAFAMDGRSYLARGDRYVRFERPEHRRISPLGAEPFVTRWGSWNAIQLRDLHILDGLRRLLAEASDRQQLIAFLRASHGDNEEPYLLLAELFDWAIDDLRWLKRRDAFLRRSFPASPEAAFQLELLLRIAATLRECARLGTYPSELFESAWTPAYGEAAEAGQRDELAIGDALLRSLAVLNPGSSFDVLQRQLRDELATLCRDALAAHVVAHTSTLANWRELSDYLLIDVAMSSCAETSRVKEAAAALQLYFHRYFVNLEILDPRGELDGVVREQLRQRWAWMKNYRVWEANRKVFLYPEDFVRPELRDSKTPAFETLEDELLQGELNDTLATKVYKRYLDEYTEVSRLNIAGGYVYDDPDSPYDKELLLFGHTRTNPRRYYYRSAAFNRGQSNSVVWQPWRAVGIEINADRVYPVYAFGRTFVFWAVVEAKSSGSASSVVEVNNVEGGQEVTNSADLAYELQLHYSFYNLNEEWVQPQLLNTSIEDRKHIVIDKLYVENAERFGDSVHENIIVGAKYRAGDQGSSRFYSLSDDLVTREVGDRPVPELREEFLTSLFSQADATEIHAVGNVVPLNTYDQSTDGPWFSFDHKGGSFLCKPAESALGPDNLPRPLAGNEDDFPEWERVDAAVELPVEGQLFFNKAAGRYAQSVQGQLAEAAVREKWGKVSTAVIRDNRVDAVLSRRGRDELLVFRNDEYLRYRSGKDLAERGGPLSLTGNADELPQWSRLHAAVEHRDGKTYFFGDGVYTDSEHLGSTFSLRAKFGVDTVSVFPDDGDPPVTAAFVRGQHTYVVGQREFVRYTGDAYDSFDAGYPKESTLYAVLEDLGCTNNKSSYKRSRVYAATSHDGVVTLHAGRTVYTLRGTEVEAGGQDASVRALLAVGGRTVRFRDHSLHLEGSDAIYPLERNVHAAFAGLDGEAYLFSGSQYVSIRLDGLDERALADLLNGIWPQVVNVSSDWGVSSEAFPVNNRVDAALRTGDHIFLISGGVYVRYSGDFDAPDEGYPKALAGNPDGLPEWTGVDAATETDDGEWLAFHEGSWASRPRHGQAWSQAEPLIPRWGAVETNILTDGVDGAWLDGDRLYLSAGDELARYTLGPKGAGDTMDEGYPKTRAVVDASMTLGGRRFLFQGDRYAGIANGQEPGEDLDYAPIAGNWGNLDAVYKSGIDAALTTATHLYLFKGDEYSRYVLDDDQEAEPYEIQTARFDLIRLTTSTAAALNQALFAGGLDRLLSLDTQSVDETPAFVQLGPDSPARANNPTVIQVYGDRIASLPVSSHLDFESANGVYYWEAFFHAPFLIAQALNTAQRFEEAKAWYERIFDPTSRGDYWTFLPFLTADIQGLRDSVDERVALLEGLGVAVTGVRKEAKEVFELLWPMRDAFLGYRDLSGQERDTLVGFQRRNSEADQLRGAVASLSFGAADAKLVAEFQQLKVGLLELAAVIERLIKVYDAQASSGAQLAAYLDDPFDPHAIAALRRVAYRKSVVMHYVDNLLDWGDLLFTQYTMESIQEARMLYLLAHDLLGPRPENLATRVLSPDRSYGELVDIGDDYEFLLYLENMLPPAELRLSRAATIHDTVADTSYFYIPENERFLGYWDRVGDRLYKIRHCLDILGQRVPLPLFQPAIDPMALVLATAAGGGFGGAQAALSAPTPHYRYSFLITKARALADGVAQLGGELLSVLERRDGEALSKLQTQQQGEILGLTARVRQAQLEEAQHSLTSLEESKRQAEKRRDTYSGWISTNFSPYEIAQLALMSAAGVAHLIAGGSRIAAAAGGAAPDVLVGPFITGVKHGGTNANAIFDSIAGVSESFAEAFSIAGEVLGIVAQHERMKDEWKLQRDMAVIDIAQIEAQIEGAKAQIQSVEHEIAVLDKELEHNEAIARHYTSKFSNEQLYMWMASGLSSLVYQGYRLALDMAKGAERAYQFERGCPVREASFVQGHYWDSQRKGLLAGARLSLDLDRMDQAFVETDARRLEVSRDVSLLDLDPLAFLQLKHTGSCEFHLDEAFYDQDFPGHYRRQIKTMAATFDAGEDIYLNATLTQLTDRTVMEPDPKAVQFLLAPKDLPPATIRSDWKASQQVVLSRHDPYEDNNGMFELRYDSERYLPFEGTGAVSSWRLELNGQPANVDLAELVDVTVNVKYTAAQGGEAFAQRVRGMLTPHEALRYFDMAFDFGDQWQDFLTNDSDTLELTLSRAQFRNMTSSAITAIYARYDRVGAGTGRAQFAINGDRSLALVDGGRLETPGLRVRSSGTTLTLVLTGDKRLLRNVNLVMTYKAKRG</sequence>
<accession>A6G1W5</accession>
<comment type="caution">
    <text evidence="7">The sequence shown here is derived from an EMBL/GenBank/DDBJ whole genome shotgun (WGS) entry which is preliminary data.</text>
</comment>
<keyword evidence="3" id="KW-0175">Coiled coil</keyword>
<dbReference type="PROSITE" id="PS51642">
    <property type="entry name" value="HEMOPEXIN_2"/>
    <property type="match status" value="8"/>
</dbReference>
<evidence type="ECO:0000259" key="4">
    <source>
        <dbReference type="Pfam" id="PF18276"/>
    </source>
</evidence>
<evidence type="ECO:0000256" key="2">
    <source>
        <dbReference type="ARBA" id="ARBA00023026"/>
    </source>
</evidence>
<feature type="coiled-coil region" evidence="3">
    <location>
        <begin position="4248"/>
        <end position="4275"/>
    </location>
</feature>
<dbReference type="OrthoDB" id="9781691at2"/>
<dbReference type="Pfam" id="PF00045">
    <property type="entry name" value="Hemopexin"/>
    <property type="match status" value="5"/>
</dbReference>
<dbReference type="InterPro" id="IPR018487">
    <property type="entry name" value="Hemopexin-like_repeat"/>
</dbReference>
<dbReference type="Proteomes" id="UP000005801">
    <property type="component" value="Unassembled WGS sequence"/>
</dbReference>